<dbReference type="SUPFAM" id="SSF52540">
    <property type="entry name" value="P-loop containing nucleoside triphosphate hydrolases"/>
    <property type="match status" value="1"/>
</dbReference>
<dbReference type="InterPro" id="IPR014016">
    <property type="entry name" value="UvrD-like_ATP-bd"/>
</dbReference>
<dbReference type="RefSeq" id="WP_067035187.1">
    <property type="nucleotide sequence ID" value="NZ_FLRA01000012.1"/>
</dbReference>
<dbReference type="PANTHER" id="PTHR11070">
    <property type="entry name" value="UVRD / RECB / PCRA DNA HELICASE FAMILY MEMBER"/>
    <property type="match status" value="1"/>
</dbReference>
<dbReference type="GO" id="GO:0005524">
    <property type="term" value="F:ATP binding"/>
    <property type="evidence" value="ECO:0007669"/>
    <property type="project" value="UniProtKB-UniRule"/>
</dbReference>
<proteinExistence type="inferred from homology"/>
<accession>A0A1C3JR29</accession>
<evidence type="ECO:0000313" key="13">
    <source>
        <dbReference type="EMBL" id="SBT20027.1"/>
    </source>
</evidence>
<dbReference type="Pfam" id="PF13361">
    <property type="entry name" value="UvrD_C"/>
    <property type="match status" value="1"/>
</dbReference>
<feature type="binding site" evidence="10">
    <location>
        <begin position="27"/>
        <end position="34"/>
    </location>
    <ligand>
        <name>ATP</name>
        <dbReference type="ChEBI" id="CHEBI:30616"/>
    </ligand>
</feature>
<evidence type="ECO:0000313" key="15">
    <source>
        <dbReference type="Proteomes" id="UP000092871"/>
    </source>
</evidence>
<evidence type="ECO:0000256" key="3">
    <source>
        <dbReference type="ARBA" id="ARBA00022801"/>
    </source>
</evidence>
<dbReference type="InterPro" id="IPR000212">
    <property type="entry name" value="DNA_helicase_UvrD/REP"/>
</dbReference>
<dbReference type="InterPro" id="IPR027417">
    <property type="entry name" value="P-loop_NTPase"/>
</dbReference>
<comment type="similarity">
    <text evidence="1">Belongs to the helicase family. UvrD subfamily.</text>
</comment>
<keyword evidence="4 10" id="KW-0347">Helicase</keyword>
<sequence length="591" mass="67865">MSIWQDGDLNEEQIDAIEETDSVFLVACPGSGKTRTVTFKIAYELSKIESDKEWVVAITYTNRAAGEIQDRIELMGISTEQLWIGTIHAFCLEWIIKPYGIYHSELKNGYRIINSHDTEMMLTEICSSYSNPRTTHWDCDHFFDSNGINIRCTNNRRNNVESILTEYDEILRSNKQIDFERILWFSYQLITTVPKIAEILSKLFKYILIDEFQDTKEIQYQIVSSILRAGNGLVKAFVVGDPNQSIFNSLGGYAISQEEFSSMSSIDFKPLELSKNYRNSQRIVDYFSNFKVFDSTITSEADHREYGSLISFNSQLPRENVITEISRLIRLSVEQYQIPMSEVCVVGPWWIHLASLTRGLIGELPDYRFDGPGLTPFVRDAENIFYKLSRIVLTKPSPTVYVRRLRWAKEIIQYFSDIGIDTAKITPKQLLKIVNSINILEQDGLIFLSQFFDDIFNALNVEWSEYKALDEHRTAFFDSATSRIQRIQSEGINYAGDVEAFYKAFEPRDGVTVSTIHGVKGAEYDVVIAFALLEGAVPHFNDPNLRESANKLLYVICSRARKNLHLISETGRNQNNPTQELQLLNYQYSAV</sequence>
<dbReference type="GO" id="GO:0000725">
    <property type="term" value="P:recombinational repair"/>
    <property type="evidence" value="ECO:0007669"/>
    <property type="project" value="TreeGrafter"/>
</dbReference>
<dbReference type="AlphaFoldDB" id="A0A1C3JR29"/>
<reference evidence="13 14" key="1">
    <citation type="submission" date="2016-06" db="EMBL/GenBank/DDBJ databases">
        <authorList>
            <person name="Rodrigo-Torres L."/>
            <person name="Arahal D.R."/>
        </authorList>
    </citation>
    <scope>NUCLEOTIDE SEQUENCE [LARGE SCALE GENOMIC DNA]</scope>
    <source>
        <strain evidence="13 14">CECT 5116</strain>
    </source>
</reference>
<keyword evidence="2 10" id="KW-0547">Nucleotide-binding</keyword>
<evidence type="ECO:0000256" key="8">
    <source>
        <dbReference type="ARBA" id="ARBA00034808"/>
    </source>
</evidence>
<keyword evidence="14" id="KW-1185">Reference proteome</keyword>
<keyword evidence="5 10" id="KW-0067">ATP-binding</keyword>
<evidence type="ECO:0000256" key="7">
    <source>
        <dbReference type="ARBA" id="ARBA00034617"/>
    </source>
</evidence>
<dbReference type="CDD" id="cd17932">
    <property type="entry name" value="DEXQc_UvrD"/>
    <property type="match status" value="1"/>
</dbReference>
<dbReference type="Gene3D" id="3.40.50.300">
    <property type="entry name" value="P-loop containing nucleotide triphosphate hydrolases"/>
    <property type="match status" value="2"/>
</dbReference>
<evidence type="ECO:0000256" key="2">
    <source>
        <dbReference type="ARBA" id="ARBA00022741"/>
    </source>
</evidence>
<evidence type="ECO:0000256" key="6">
    <source>
        <dbReference type="ARBA" id="ARBA00023235"/>
    </source>
</evidence>
<evidence type="ECO:0000256" key="4">
    <source>
        <dbReference type="ARBA" id="ARBA00022806"/>
    </source>
</evidence>
<protein>
    <recommendedName>
        <fullName evidence="8">DNA 3'-5' helicase</fullName>
        <ecNumber evidence="8">5.6.2.4</ecNumber>
    </recommendedName>
</protein>
<dbReference type="InterPro" id="IPR014017">
    <property type="entry name" value="DNA_helicase_UvrD-like_C"/>
</dbReference>
<evidence type="ECO:0000313" key="14">
    <source>
        <dbReference type="Proteomes" id="UP000092840"/>
    </source>
</evidence>
<gene>
    <name evidence="12" type="primary">pcrA</name>
    <name evidence="12" type="ORF">MGA5115_01817</name>
    <name evidence="13" type="ORF">MGA5116_00610</name>
</gene>
<dbReference type="InterPro" id="IPR013986">
    <property type="entry name" value="DExx_box_DNA_helicase_dom_sf"/>
</dbReference>
<dbReference type="PROSITE" id="PS51198">
    <property type="entry name" value="UVRD_HELICASE_ATP_BIND"/>
    <property type="match status" value="1"/>
</dbReference>
<evidence type="ECO:0000256" key="5">
    <source>
        <dbReference type="ARBA" id="ARBA00022840"/>
    </source>
</evidence>
<comment type="catalytic activity">
    <reaction evidence="9">
        <text>ATP + H2O = ADP + phosphate + H(+)</text>
        <dbReference type="Rhea" id="RHEA:13065"/>
        <dbReference type="ChEBI" id="CHEBI:15377"/>
        <dbReference type="ChEBI" id="CHEBI:15378"/>
        <dbReference type="ChEBI" id="CHEBI:30616"/>
        <dbReference type="ChEBI" id="CHEBI:43474"/>
        <dbReference type="ChEBI" id="CHEBI:456216"/>
        <dbReference type="EC" id="5.6.2.4"/>
    </reaction>
</comment>
<dbReference type="OrthoDB" id="1100019at2"/>
<evidence type="ECO:0000313" key="12">
    <source>
        <dbReference type="EMBL" id="SBT17701.1"/>
    </source>
</evidence>
<feature type="domain" description="UvrD-like helicase ATP-binding" evidence="11">
    <location>
        <begin position="6"/>
        <end position="280"/>
    </location>
</feature>
<keyword evidence="3 10" id="KW-0378">Hydrolase</keyword>
<organism evidence="12 15">
    <name type="scientific">Marinomonas gallaica</name>
    <dbReference type="NCBI Taxonomy" id="1806667"/>
    <lineage>
        <taxon>Bacteria</taxon>
        <taxon>Pseudomonadati</taxon>
        <taxon>Pseudomonadota</taxon>
        <taxon>Gammaproteobacteria</taxon>
        <taxon>Oceanospirillales</taxon>
        <taxon>Oceanospirillaceae</taxon>
        <taxon>Marinomonas</taxon>
    </lineage>
</organism>
<dbReference type="GO" id="GO:0003677">
    <property type="term" value="F:DNA binding"/>
    <property type="evidence" value="ECO:0007669"/>
    <property type="project" value="UniProtKB-KW"/>
</dbReference>
<dbReference type="EC" id="5.6.2.4" evidence="8"/>
<evidence type="ECO:0000256" key="1">
    <source>
        <dbReference type="ARBA" id="ARBA00009922"/>
    </source>
</evidence>
<name>A0A1C3JR29_9GAMM</name>
<evidence type="ECO:0000256" key="9">
    <source>
        <dbReference type="ARBA" id="ARBA00048988"/>
    </source>
</evidence>
<dbReference type="GO" id="GO:0043138">
    <property type="term" value="F:3'-5' DNA helicase activity"/>
    <property type="evidence" value="ECO:0007669"/>
    <property type="project" value="UniProtKB-EC"/>
</dbReference>
<evidence type="ECO:0000256" key="10">
    <source>
        <dbReference type="PROSITE-ProRule" id="PRU00560"/>
    </source>
</evidence>
<dbReference type="GO" id="GO:0016787">
    <property type="term" value="F:hydrolase activity"/>
    <property type="evidence" value="ECO:0007669"/>
    <property type="project" value="UniProtKB-UniRule"/>
</dbReference>
<dbReference type="EMBL" id="FLRB01000005">
    <property type="protein sequence ID" value="SBT20027.1"/>
    <property type="molecule type" value="Genomic_DNA"/>
</dbReference>
<keyword evidence="6" id="KW-0413">Isomerase</keyword>
<dbReference type="EMBL" id="FLRA01000012">
    <property type="protein sequence ID" value="SBT17701.1"/>
    <property type="molecule type" value="Genomic_DNA"/>
</dbReference>
<dbReference type="Proteomes" id="UP000092871">
    <property type="component" value="Unassembled WGS sequence"/>
</dbReference>
<evidence type="ECO:0000259" key="11">
    <source>
        <dbReference type="PROSITE" id="PS51198"/>
    </source>
</evidence>
<dbReference type="Pfam" id="PF00580">
    <property type="entry name" value="UvrD-helicase"/>
    <property type="match status" value="1"/>
</dbReference>
<reference evidence="12 15" key="2">
    <citation type="submission" date="2016-06" db="EMBL/GenBank/DDBJ databases">
        <authorList>
            <person name="Kjaerup R.B."/>
            <person name="Dalgaard T.S."/>
            <person name="Juul-Madsen H.R."/>
        </authorList>
    </citation>
    <scope>NUCLEOTIDE SEQUENCE [LARGE SCALE GENOMIC DNA]</scope>
    <source>
        <strain evidence="12 15">CECT 5115</strain>
    </source>
</reference>
<dbReference type="Gene3D" id="1.10.10.160">
    <property type="match status" value="1"/>
</dbReference>
<comment type="catalytic activity">
    <reaction evidence="7">
        <text>Couples ATP hydrolysis with the unwinding of duplex DNA by translocating in the 3'-5' direction.</text>
        <dbReference type="EC" id="5.6.2.4"/>
    </reaction>
</comment>
<dbReference type="Proteomes" id="UP000092840">
    <property type="component" value="Unassembled WGS sequence"/>
</dbReference>